<feature type="transmembrane region" description="Helical" evidence="1">
    <location>
        <begin position="211"/>
        <end position="231"/>
    </location>
</feature>
<gene>
    <name evidence="2" type="primary">AVEN_109535_1</name>
    <name evidence="2" type="ORF">TNIN_70391</name>
</gene>
<keyword evidence="1" id="KW-1133">Transmembrane helix</keyword>
<organism evidence="2 3">
    <name type="scientific">Trichonephila inaurata madagascariensis</name>
    <dbReference type="NCBI Taxonomy" id="2747483"/>
    <lineage>
        <taxon>Eukaryota</taxon>
        <taxon>Metazoa</taxon>
        <taxon>Ecdysozoa</taxon>
        <taxon>Arthropoda</taxon>
        <taxon>Chelicerata</taxon>
        <taxon>Arachnida</taxon>
        <taxon>Araneae</taxon>
        <taxon>Araneomorphae</taxon>
        <taxon>Entelegynae</taxon>
        <taxon>Araneoidea</taxon>
        <taxon>Nephilidae</taxon>
        <taxon>Trichonephila</taxon>
        <taxon>Trichonephila inaurata</taxon>
    </lineage>
</organism>
<accession>A0A8X7C4E6</accession>
<proteinExistence type="predicted"/>
<keyword evidence="1" id="KW-0812">Transmembrane</keyword>
<dbReference type="AlphaFoldDB" id="A0A8X7C4E6"/>
<feature type="transmembrane region" description="Helical" evidence="1">
    <location>
        <begin position="21"/>
        <end position="50"/>
    </location>
</feature>
<sequence>MMYVDAHNMTANSKIFYGFFVVLHTIVYVIHFLMFPGMVMILISFMYLFFVKTFYKQLKSIQFRLLQNFSRQEASRALMAFSVAKKIHRDIEETLSFKTFLAYVLAFGNILQVVCMITTDFMSEEKTMQILFSFTIFFWTIGGFVLLTICGNQVAKIEVIVKDIRQGVIAMNFGKKPEGQNELACLNLYDACSSLELRFTAWGMFEVDKKLFLTISGILVTYGVLFATEVAKIGIAEKL</sequence>
<dbReference type="EMBL" id="BMAV01008484">
    <property type="protein sequence ID" value="GFY52129.1"/>
    <property type="molecule type" value="Genomic_DNA"/>
</dbReference>
<reference evidence="2" key="1">
    <citation type="submission" date="2020-08" db="EMBL/GenBank/DDBJ databases">
        <title>Multicomponent nature underlies the extraordinary mechanical properties of spider dragline silk.</title>
        <authorList>
            <person name="Kono N."/>
            <person name="Nakamura H."/>
            <person name="Mori M."/>
            <person name="Yoshida Y."/>
            <person name="Ohtoshi R."/>
            <person name="Malay A.D."/>
            <person name="Moran D.A.P."/>
            <person name="Tomita M."/>
            <person name="Numata K."/>
            <person name="Arakawa K."/>
        </authorList>
    </citation>
    <scope>NUCLEOTIDE SEQUENCE</scope>
</reference>
<evidence type="ECO:0000313" key="2">
    <source>
        <dbReference type="EMBL" id="GFY52129.1"/>
    </source>
</evidence>
<feature type="transmembrane region" description="Helical" evidence="1">
    <location>
        <begin position="100"/>
        <end position="118"/>
    </location>
</feature>
<dbReference type="Proteomes" id="UP000886998">
    <property type="component" value="Unassembled WGS sequence"/>
</dbReference>
<protein>
    <submittedName>
        <fullName evidence="2">Uncharacterized protein</fullName>
    </submittedName>
</protein>
<evidence type="ECO:0000256" key="1">
    <source>
        <dbReference type="SAM" id="Phobius"/>
    </source>
</evidence>
<keyword evidence="3" id="KW-1185">Reference proteome</keyword>
<comment type="caution">
    <text evidence="2">The sequence shown here is derived from an EMBL/GenBank/DDBJ whole genome shotgun (WGS) entry which is preliminary data.</text>
</comment>
<feature type="transmembrane region" description="Helical" evidence="1">
    <location>
        <begin position="130"/>
        <end position="149"/>
    </location>
</feature>
<keyword evidence="1" id="KW-0472">Membrane</keyword>
<evidence type="ECO:0000313" key="3">
    <source>
        <dbReference type="Proteomes" id="UP000886998"/>
    </source>
</evidence>
<dbReference type="OrthoDB" id="6419492at2759"/>
<name>A0A8X7C4E6_9ARAC</name>